<evidence type="ECO:0000259" key="2">
    <source>
        <dbReference type="PROSITE" id="PS51231"/>
    </source>
</evidence>
<feature type="domain" description="DAD" evidence="2">
    <location>
        <begin position="198"/>
        <end position="231"/>
    </location>
</feature>
<evidence type="ECO:0000256" key="1">
    <source>
        <dbReference type="SAM" id="MobiDB-lite"/>
    </source>
</evidence>
<name>A0A6P8TB07_GYMAC</name>
<dbReference type="Proteomes" id="UP000515161">
    <property type="component" value="Unplaced"/>
</dbReference>
<dbReference type="KEGG" id="gacu:117539061"/>
<dbReference type="PROSITE" id="PS51231">
    <property type="entry name" value="DAD"/>
    <property type="match status" value="1"/>
</dbReference>
<sequence length="243" mass="26511">MVRDSHWTDGAASAYINVMVKNIDTIQPSQRQQVIPRVHPRVLPLARVEVPPNITQLKAFSFILSKCPDDLIDRTGEGCKAPRKENGNPSTIAALMAEEAPPPSPPPVTLVLSSAVSFCLNCSTSLSPQTEKFCGAVPSDPSPPSEEQQEEHENMKNLLICRTSESGNLRRSRAVRNMGRVSPSQMSAGREDGSGCPDDATDEIMDRLVKSVTQNPADRPASPKNRKRSRVNRKSSESSSVPR</sequence>
<dbReference type="AlphaFoldDB" id="A0A6P8TB07"/>
<dbReference type="InterPro" id="IPR014767">
    <property type="entry name" value="DAD_dom"/>
</dbReference>
<dbReference type="PANTHER" id="PTHR45920:SF2">
    <property type="entry name" value="FH1_FH2 DOMAIN-CONTAINING PROTEIN 1"/>
    <property type="match status" value="1"/>
</dbReference>
<dbReference type="PANTHER" id="PTHR45920">
    <property type="entry name" value="FORMIN HOMOLOGY 2 DOMAIN CONTAINING, ISOFORM I"/>
    <property type="match status" value="1"/>
</dbReference>
<dbReference type="GO" id="GO:0005737">
    <property type="term" value="C:cytoplasm"/>
    <property type="evidence" value="ECO:0007669"/>
    <property type="project" value="TreeGrafter"/>
</dbReference>
<evidence type="ECO:0000313" key="3">
    <source>
        <dbReference type="Proteomes" id="UP000515161"/>
    </source>
</evidence>
<organism evidence="3 4">
    <name type="scientific">Gymnodraco acuticeps</name>
    <name type="common">Antarctic dragonfish</name>
    <dbReference type="NCBI Taxonomy" id="8218"/>
    <lineage>
        <taxon>Eukaryota</taxon>
        <taxon>Metazoa</taxon>
        <taxon>Chordata</taxon>
        <taxon>Craniata</taxon>
        <taxon>Vertebrata</taxon>
        <taxon>Euteleostomi</taxon>
        <taxon>Actinopterygii</taxon>
        <taxon>Neopterygii</taxon>
        <taxon>Teleostei</taxon>
        <taxon>Neoteleostei</taxon>
        <taxon>Acanthomorphata</taxon>
        <taxon>Eupercaria</taxon>
        <taxon>Perciformes</taxon>
        <taxon>Notothenioidei</taxon>
        <taxon>Bathydraconidae</taxon>
        <taxon>Gymnodraco</taxon>
    </lineage>
</organism>
<accession>A0A6P8TB07</accession>
<reference evidence="4" key="1">
    <citation type="submission" date="2025-08" db="UniProtKB">
        <authorList>
            <consortium name="RefSeq"/>
        </authorList>
    </citation>
    <scope>IDENTIFICATION</scope>
</reference>
<dbReference type="RefSeq" id="XP_034060966.1">
    <property type="nucleotide sequence ID" value="XM_034205075.1"/>
</dbReference>
<proteinExistence type="predicted"/>
<dbReference type="GO" id="GO:0005856">
    <property type="term" value="C:cytoskeleton"/>
    <property type="evidence" value="ECO:0007669"/>
    <property type="project" value="TreeGrafter"/>
</dbReference>
<dbReference type="OrthoDB" id="8888957at2759"/>
<dbReference type="GO" id="GO:0030866">
    <property type="term" value="P:cortical actin cytoskeleton organization"/>
    <property type="evidence" value="ECO:0007669"/>
    <property type="project" value="TreeGrafter"/>
</dbReference>
<dbReference type="GO" id="GO:0051015">
    <property type="term" value="F:actin filament binding"/>
    <property type="evidence" value="ECO:0007669"/>
    <property type="project" value="TreeGrafter"/>
</dbReference>
<feature type="compositionally biased region" description="Basic residues" evidence="1">
    <location>
        <begin position="224"/>
        <end position="233"/>
    </location>
</feature>
<evidence type="ECO:0000313" key="4">
    <source>
        <dbReference type="RefSeq" id="XP_034060966.1"/>
    </source>
</evidence>
<protein>
    <submittedName>
        <fullName evidence="4">Uncharacterized protein LOC117539061</fullName>
    </submittedName>
</protein>
<keyword evidence="3" id="KW-1185">Reference proteome</keyword>
<feature type="region of interest" description="Disordered" evidence="1">
    <location>
        <begin position="133"/>
        <end position="243"/>
    </location>
</feature>
<dbReference type="InParanoid" id="A0A6P8TB07"/>
<gene>
    <name evidence="4" type="primary">LOC117539061</name>
</gene>
<dbReference type="GeneID" id="117539061"/>